<gene>
    <name evidence="1" type="ORF">RPERSI_LOCUS28036</name>
</gene>
<sequence length="66" mass="7859">DHEFVEMINTYLARIDLHEKEIRRQVNDSEIESNKENIFSNVNLRNPRKVATKGRPKLSSHRNNKQ</sequence>
<protein>
    <submittedName>
        <fullName evidence="1">8082_t:CDS:1</fullName>
    </submittedName>
</protein>
<feature type="non-terminal residue" evidence="1">
    <location>
        <position position="1"/>
    </location>
</feature>
<accession>A0ACA9S896</accession>
<keyword evidence="2" id="KW-1185">Reference proteome</keyword>
<comment type="caution">
    <text evidence="1">The sequence shown here is derived from an EMBL/GenBank/DDBJ whole genome shotgun (WGS) entry which is preliminary data.</text>
</comment>
<proteinExistence type="predicted"/>
<evidence type="ECO:0000313" key="1">
    <source>
        <dbReference type="EMBL" id="CAG8831139.1"/>
    </source>
</evidence>
<organism evidence="1 2">
    <name type="scientific">Racocetra persica</name>
    <dbReference type="NCBI Taxonomy" id="160502"/>
    <lineage>
        <taxon>Eukaryota</taxon>
        <taxon>Fungi</taxon>
        <taxon>Fungi incertae sedis</taxon>
        <taxon>Mucoromycota</taxon>
        <taxon>Glomeromycotina</taxon>
        <taxon>Glomeromycetes</taxon>
        <taxon>Diversisporales</taxon>
        <taxon>Gigasporaceae</taxon>
        <taxon>Racocetra</taxon>
    </lineage>
</organism>
<reference evidence="1" key="1">
    <citation type="submission" date="2021-06" db="EMBL/GenBank/DDBJ databases">
        <authorList>
            <person name="Kallberg Y."/>
            <person name="Tangrot J."/>
            <person name="Rosling A."/>
        </authorList>
    </citation>
    <scope>NUCLEOTIDE SEQUENCE</scope>
    <source>
        <strain evidence="1">MA461A</strain>
    </source>
</reference>
<dbReference type="EMBL" id="CAJVQC010100742">
    <property type="protein sequence ID" value="CAG8831139.1"/>
    <property type="molecule type" value="Genomic_DNA"/>
</dbReference>
<evidence type="ECO:0000313" key="2">
    <source>
        <dbReference type="Proteomes" id="UP000789920"/>
    </source>
</evidence>
<dbReference type="Proteomes" id="UP000789920">
    <property type="component" value="Unassembled WGS sequence"/>
</dbReference>
<feature type="non-terminal residue" evidence="1">
    <location>
        <position position="66"/>
    </location>
</feature>
<name>A0ACA9S896_9GLOM</name>